<dbReference type="InterPro" id="IPR013878">
    <property type="entry name" value="Mo25"/>
</dbReference>
<sequence>MLDRRNHVIVLVVQESHKSIQIDAFHVFKVSPHTLYSSDCSHQFHHLTLVYPALVQLFVANQNKPADIVNILCANRTKLLRFLTGFNMDKEDEMFEADKAQVMKEITELEPTTSFSCSGELFKPISV</sequence>
<dbReference type="AlphaFoldDB" id="A0AAW2PFJ7"/>
<dbReference type="EMBL" id="JACGWK010000005">
    <property type="protein sequence ID" value="KAL0353541.1"/>
    <property type="molecule type" value="Genomic_DNA"/>
</dbReference>
<dbReference type="PANTHER" id="PTHR10182">
    <property type="entry name" value="CALCIUM-BINDING PROTEIN 39-RELATED"/>
    <property type="match status" value="1"/>
</dbReference>
<protein>
    <submittedName>
        <fullName evidence="2">MO25-like protein</fullName>
    </submittedName>
</protein>
<dbReference type="PANTHER" id="PTHR10182:SF21">
    <property type="entry name" value="CALCIUM-BINDING PROTEIN"/>
    <property type="match status" value="1"/>
</dbReference>
<comment type="similarity">
    <text evidence="1">Belongs to the Mo25 family.</text>
</comment>
<organism evidence="2">
    <name type="scientific">Sesamum angustifolium</name>
    <dbReference type="NCBI Taxonomy" id="2727405"/>
    <lineage>
        <taxon>Eukaryota</taxon>
        <taxon>Viridiplantae</taxon>
        <taxon>Streptophyta</taxon>
        <taxon>Embryophyta</taxon>
        <taxon>Tracheophyta</taxon>
        <taxon>Spermatophyta</taxon>
        <taxon>Magnoliopsida</taxon>
        <taxon>eudicotyledons</taxon>
        <taxon>Gunneridae</taxon>
        <taxon>Pentapetalae</taxon>
        <taxon>asterids</taxon>
        <taxon>lamiids</taxon>
        <taxon>Lamiales</taxon>
        <taxon>Pedaliaceae</taxon>
        <taxon>Sesamum</taxon>
    </lineage>
</organism>
<dbReference type="InterPro" id="IPR016024">
    <property type="entry name" value="ARM-type_fold"/>
</dbReference>
<dbReference type="InterPro" id="IPR011989">
    <property type="entry name" value="ARM-like"/>
</dbReference>
<dbReference type="GO" id="GO:0035556">
    <property type="term" value="P:intracellular signal transduction"/>
    <property type="evidence" value="ECO:0007669"/>
    <property type="project" value="TreeGrafter"/>
</dbReference>
<dbReference type="Pfam" id="PF08569">
    <property type="entry name" value="Mo25"/>
    <property type="match status" value="1"/>
</dbReference>
<reference evidence="2" key="1">
    <citation type="submission" date="2020-06" db="EMBL/GenBank/DDBJ databases">
        <authorList>
            <person name="Li T."/>
            <person name="Hu X."/>
            <person name="Zhang T."/>
            <person name="Song X."/>
            <person name="Zhang H."/>
            <person name="Dai N."/>
            <person name="Sheng W."/>
            <person name="Hou X."/>
            <person name="Wei L."/>
        </authorList>
    </citation>
    <scope>NUCLEOTIDE SEQUENCE</scope>
    <source>
        <strain evidence="2">G01</strain>
        <tissue evidence="2">Leaf</tissue>
    </source>
</reference>
<evidence type="ECO:0000313" key="2">
    <source>
        <dbReference type="EMBL" id="KAL0353541.1"/>
    </source>
</evidence>
<accession>A0AAW2PFJ7</accession>
<gene>
    <name evidence="2" type="ORF">Sangu_0935400</name>
</gene>
<evidence type="ECO:0000256" key="1">
    <source>
        <dbReference type="ARBA" id="ARBA00011012"/>
    </source>
</evidence>
<name>A0AAW2PFJ7_9LAMI</name>
<dbReference type="SUPFAM" id="SSF48371">
    <property type="entry name" value="ARM repeat"/>
    <property type="match status" value="1"/>
</dbReference>
<reference evidence="2" key="2">
    <citation type="journal article" date="2024" name="Plant">
        <title>Genomic evolution and insights into agronomic trait innovations of Sesamum species.</title>
        <authorList>
            <person name="Miao H."/>
            <person name="Wang L."/>
            <person name="Qu L."/>
            <person name="Liu H."/>
            <person name="Sun Y."/>
            <person name="Le M."/>
            <person name="Wang Q."/>
            <person name="Wei S."/>
            <person name="Zheng Y."/>
            <person name="Lin W."/>
            <person name="Duan Y."/>
            <person name="Cao H."/>
            <person name="Xiong S."/>
            <person name="Wang X."/>
            <person name="Wei L."/>
            <person name="Li C."/>
            <person name="Ma Q."/>
            <person name="Ju M."/>
            <person name="Zhao R."/>
            <person name="Li G."/>
            <person name="Mu C."/>
            <person name="Tian Q."/>
            <person name="Mei H."/>
            <person name="Zhang T."/>
            <person name="Gao T."/>
            <person name="Zhang H."/>
        </authorList>
    </citation>
    <scope>NUCLEOTIDE SEQUENCE</scope>
    <source>
        <strain evidence="2">G01</strain>
    </source>
</reference>
<comment type="caution">
    <text evidence="2">The sequence shown here is derived from an EMBL/GenBank/DDBJ whole genome shotgun (WGS) entry which is preliminary data.</text>
</comment>
<proteinExistence type="inferred from homology"/>
<dbReference type="GO" id="GO:0043539">
    <property type="term" value="F:protein serine/threonine kinase activator activity"/>
    <property type="evidence" value="ECO:0007669"/>
    <property type="project" value="TreeGrafter"/>
</dbReference>
<dbReference type="Gene3D" id="1.25.10.10">
    <property type="entry name" value="Leucine-rich Repeat Variant"/>
    <property type="match status" value="1"/>
</dbReference>